<name>A0A8J7R921_9HYPH</name>
<evidence type="ECO:0000313" key="1">
    <source>
        <dbReference type="EMBL" id="MBP0441190.1"/>
    </source>
</evidence>
<dbReference type="EMBL" id="JAGIYY010000012">
    <property type="protein sequence ID" value="MBP0441190.1"/>
    <property type="molecule type" value="Genomic_DNA"/>
</dbReference>
<reference evidence="1" key="1">
    <citation type="submission" date="2021-03" db="EMBL/GenBank/DDBJ databases">
        <title>Genome sequencing and assembly of Tianweitania sediminis.</title>
        <authorList>
            <person name="Chhetri G."/>
        </authorList>
    </citation>
    <scope>NUCLEOTIDE SEQUENCE</scope>
    <source>
        <strain evidence="1">Z8</strain>
    </source>
</reference>
<keyword evidence="2" id="KW-1185">Reference proteome</keyword>
<protein>
    <submittedName>
        <fullName evidence="1">Uncharacterized protein</fullName>
    </submittedName>
</protein>
<evidence type="ECO:0000313" key="2">
    <source>
        <dbReference type="Proteomes" id="UP000666240"/>
    </source>
</evidence>
<dbReference type="Proteomes" id="UP000666240">
    <property type="component" value="Unassembled WGS sequence"/>
</dbReference>
<proteinExistence type="predicted"/>
<gene>
    <name evidence="1" type="ORF">J5Y06_21290</name>
</gene>
<organism evidence="1 2">
    <name type="scientific">Tianweitania sediminis</name>
    <dbReference type="NCBI Taxonomy" id="1502156"/>
    <lineage>
        <taxon>Bacteria</taxon>
        <taxon>Pseudomonadati</taxon>
        <taxon>Pseudomonadota</taxon>
        <taxon>Alphaproteobacteria</taxon>
        <taxon>Hyphomicrobiales</taxon>
        <taxon>Phyllobacteriaceae</taxon>
        <taxon>Tianweitania</taxon>
    </lineage>
</organism>
<dbReference type="RefSeq" id="WP_209337223.1">
    <property type="nucleotide sequence ID" value="NZ_JAGIYY010000012.1"/>
</dbReference>
<accession>A0A8J7R921</accession>
<sequence>MRSPLWCRNHGCQLPDGATDSFTVFNYGGNAYVLVDYDTSGSFSTDASLIPLTGVNATQLNGTNFVA</sequence>
<dbReference type="AlphaFoldDB" id="A0A8J7R921"/>
<comment type="caution">
    <text evidence="1">The sequence shown here is derived from an EMBL/GenBank/DDBJ whole genome shotgun (WGS) entry which is preliminary data.</text>
</comment>